<proteinExistence type="predicted"/>
<protein>
    <submittedName>
        <fullName evidence="1">Uncharacterized protein</fullName>
    </submittedName>
</protein>
<organism evidence="1 2">
    <name type="scientific">Trichoderma arundinaceum</name>
    <dbReference type="NCBI Taxonomy" id="490622"/>
    <lineage>
        <taxon>Eukaryota</taxon>
        <taxon>Fungi</taxon>
        <taxon>Dikarya</taxon>
        <taxon>Ascomycota</taxon>
        <taxon>Pezizomycotina</taxon>
        <taxon>Sordariomycetes</taxon>
        <taxon>Hypocreomycetidae</taxon>
        <taxon>Hypocreales</taxon>
        <taxon>Hypocreaceae</taxon>
        <taxon>Trichoderma</taxon>
    </lineage>
</organism>
<gene>
    <name evidence="1" type="ORF">TARUN_9274</name>
</gene>
<keyword evidence="2" id="KW-1185">Reference proteome</keyword>
<name>A0A395NAR8_TRIAR</name>
<dbReference type="AlphaFoldDB" id="A0A395NAR8"/>
<evidence type="ECO:0000313" key="1">
    <source>
        <dbReference type="EMBL" id="RFU72991.1"/>
    </source>
</evidence>
<dbReference type="EMBL" id="PXOA01000729">
    <property type="protein sequence ID" value="RFU72991.1"/>
    <property type="molecule type" value="Genomic_DNA"/>
</dbReference>
<sequence length="217" mass="25337">MFSKSKRNDDVAAYNVPMLIRYERQTVTRDQAMKQYNSLMTKNEEDPEIFNMAEEIEKSFTKQAIKVLPSYMKSMILRYAQLGKNTTVERWMAEAGDSLKEYTWVERVETPAPPEHQARVICQELRTIADTTFSDTKRLMHSRIQMMQKLFEAQEQRIQDLVCKIECRATIESPQTESEPDEATCLEVGPQEELHRVILPAKLARTRRQKRTAAMIN</sequence>
<accession>A0A395NAR8</accession>
<reference evidence="1 2" key="1">
    <citation type="journal article" date="2018" name="PLoS Pathog.">
        <title>Evolution of structural diversity of trichothecenes, a family of toxins produced by plant pathogenic and entomopathogenic fungi.</title>
        <authorList>
            <person name="Proctor R.H."/>
            <person name="McCormick S.P."/>
            <person name="Kim H.S."/>
            <person name="Cardoza R.E."/>
            <person name="Stanley A.M."/>
            <person name="Lindo L."/>
            <person name="Kelly A."/>
            <person name="Brown D.W."/>
            <person name="Lee T."/>
            <person name="Vaughan M.M."/>
            <person name="Alexander N.J."/>
            <person name="Busman M."/>
            <person name="Gutierrez S."/>
        </authorList>
    </citation>
    <scope>NUCLEOTIDE SEQUENCE [LARGE SCALE GENOMIC DNA]</scope>
    <source>
        <strain evidence="1 2">IBT 40837</strain>
    </source>
</reference>
<dbReference type="Proteomes" id="UP000266272">
    <property type="component" value="Unassembled WGS sequence"/>
</dbReference>
<comment type="caution">
    <text evidence="1">The sequence shown here is derived from an EMBL/GenBank/DDBJ whole genome shotgun (WGS) entry which is preliminary data.</text>
</comment>
<evidence type="ECO:0000313" key="2">
    <source>
        <dbReference type="Proteomes" id="UP000266272"/>
    </source>
</evidence>